<protein>
    <submittedName>
        <fullName evidence="1">Uncharacterized protein</fullName>
    </submittedName>
</protein>
<dbReference type="EMBL" id="BMQQ01000013">
    <property type="protein sequence ID" value="GGT40362.1"/>
    <property type="molecule type" value="Genomic_DNA"/>
</dbReference>
<evidence type="ECO:0000313" key="2">
    <source>
        <dbReference type="Proteomes" id="UP000619486"/>
    </source>
</evidence>
<reference evidence="1" key="2">
    <citation type="submission" date="2020-09" db="EMBL/GenBank/DDBJ databases">
        <authorList>
            <person name="Sun Q."/>
            <person name="Ohkuma M."/>
        </authorList>
    </citation>
    <scope>NUCLEOTIDE SEQUENCE</scope>
    <source>
        <strain evidence="1">JCM 3172</strain>
    </source>
</reference>
<comment type="caution">
    <text evidence="1">The sequence shown here is derived from an EMBL/GenBank/DDBJ whole genome shotgun (WGS) entry which is preliminary data.</text>
</comment>
<keyword evidence="2" id="KW-1185">Reference proteome</keyword>
<organism evidence="1 2">
    <name type="scientific">Streptomyces purpureus</name>
    <dbReference type="NCBI Taxonomy" id="1951"/>
    <lineage>
        <taxon>Bacteria</taxon>
        <taxon>Bacillati</taxon>
        <taxon>Actinomycetota</taxon>
        <taxon>Actinomycetes</taxon>
        <taxon>Kitasatosporales</taxon>
        <taxon>Streptomycetaceae</taxon>
        <taxon>Streptomyces</taxon>
    </lineage>
</organism>
<reference evidence="1" key="1">
    <citation type="journal article" date="2014" name="Int. J. Syst. Evol. Microbiol.">
        <title>Complete genome sequence of Corynebacterium casei LMG S-19264T (=DSM 44701T), isolated from a smear-ripened cheese.</title>
        <authorList>
            <consortium name="US DOE Joint Genome Institute (JGI-PGF)"/>
            <person name="Walter F."/>
            <person name="Albersmeier A."/>
            <person name="Kalinowski J."/>
            <person name="Ruckert C."/>
        </authorList>
    </citation>
    <scope>NUCLEOTIDE SEQUENCE</scope>
    <source>
        <strain evidence="1">JCM 3172</strain>
    </source>
</reference>
<sequence length="100" mass="10652">MKLGRPVCRVGGGVCALPRGPRIQPAHRPFTPGPICSLCWSLDTPWGDVARGALSAACEAGYEGGRRRPRAPARAPALRRFLAISVPLCENTYPLCKGQA</sequence>
<proteinExistence type="predicted"/>
<gene>
    <name evidence="1" type="ORF">GCM10014713_37650</name>
</gene>
<accession>A0A918H695</accession>
<name>A0A918H695_9ACTN</name>
<dbReference type="AlphaFoldDB" id="A0A918H695"/>
<evidence type="ECO:0000313" key="1">
    <source>
        <dbReference type="EMBL" id="GGT40362.1"/>
    </source>
</evidence>
<dbReference type="Proteomes" id="UP000619486">
    <property type="component" value="Unassembled WGS sequence"/>
</dbReference>